<evidence type="ECO:0000259" key="12">
    <source>
        <dbReference type="SMART" id="SM00986"/>
    </source>
</evidence>
<keyword evidence="14" id="KW-1185">Reference proteome</keyword>
<protein>
    <recommendedName>
        <fullName evidence="4">Type-4 uracil-DNA glycosylase</fullName>
        <ecNumber evidence="3">3.2.2.27</ecNumber>
    </recommendedName>
</protein>
<keyword evidence="10" id="KW-0411">Iron-sulfur</keyword>
<dbReference type="AlphaFoldDB" id="G7VA85"/>
<sequence length="206" mass="23656">MINEKKERAWEKLSDLIEKCNKCPLGTHRKQAVIGYGNKNTDLMFIGEGPGAEEDEKGLPFVGRAGQLLDKIFESVGIKREEIYITNVVKCRPPNNRVPTIEEMTSCDPYLMSQIILVNPKIIVCLGSTPTKWLLKTTEGISKLRGKWFNWRGILIRPMFHPSYLLRNASTKVGSPKYYTWIDIQEIKQKWMELQGEQSGKIITQR</sequence>
<evidence type="ECO:0000256" key="2">
    <source>
        <dbReference type="ARBA" id="ARBA00006521"/>
    </source>
</evidence>
<evidence type="ECO:0000256" key="6">
    <source>
        <dbReference type="ARBA" id="ARBA00022723"/>
    </source>
</evidence>
<accession>G7VA85</accession>
<dbReference type="NCBIfam" id="TIGR00758">
    <property type="entry name" value="UDG_fam4"/>
    <property type="match status" value="1"/>
</dbReference>
<dbReference type="PANTHER" id="PTHR33693:SF1">
    <property type="entry name" value="TYPE-4 URACIL-DNA GLYCOSYLASE"/>
    <property type="match status" value="1"/>
</dbReference>
<keyword evidence="9" id="KW-0408">Iron</keyword>
<evidence type="ECO:0000256" key="7">
    <source>
        <dbReference type="ARBA" id="ARBA00022763"/>
    </source>
</evidence>
<evidence type="ECO:0000256" key="9">
    <source>
        <dbReference type="ARBA" id="ARBA00023004"/>
    </source>
</evidence>
<keyword evidence="11" id="KW-0234">DNA repair</keyword>
<dbReference type="KEGG" id="tli:Tlie_1052"/>
<dbReference type="InterPro" id="IPR036895">
    <property type="entry name" value="Uracil-DNA_glycosylase-like_sf"/>
</dbReference>
<evidence type="ECO:0000256" key="8">
    <source>
        <dbReference type="ARBA" id="ARBA00022801"/>
    </source>
</evidence>
<dbReference type="GO" id="GO:0004844">
    <property type="term" value="F:uracil DNA N-glycosylase activity"/>
    <property type="evidence" value="ECO:0007669"/>
    <property type="project" value="UniProtKB-EC"/>
</dbReference>
<dbReference type="Pfam" id="PF03167">
    <property type="entry name" value="UDG"/>
    <property type="match status" value="1"/>
</dbReference>
<organism evidence="13 14">
    <name type="scientific">Thermovirga lienii (strain ATCC BAA-1197 / DSM 17291 / Cas60314)</name>
    <dbReference type="NCBI Taxonomy" id="580340"/>
    <lineage>
        <taxon>Bacteria</taxon>
        <taxon>Thermotogati</taxon>
        <taxon>Synergistota</taxon>
        <taxon>Synergistia</taxon>
        <taxon>Synergistales</taxon>
        <taxon>Thermovirgaceae</taxon>
        <taxon>Thermovirga</taxon>
    </lineage>
</organism>
<evidence type="ECO:0000256" key="4">
    <source>
        <dbReference type="ARBA" id="ARBA00019403"/>
    </source>
</evidence>
<comment type="similarity">
    <text evidence="2">Belongs to the uracil-DNA glycosylase (UDG) superfamily. Type 4 (UDGa) family.</text>
</comment>
<keyword evidence="8" id="KW-0378">Hydrolase</keyword>
<proteinExistence type="inferred from homology"/>
<dbReference type="SMART" id="SM00986">
    <property type="entry name" value="UDG"/>
    <property type="match status" value="1"/>
</dbReference>
<evidence type="ECO:0000256" key="1">
    <source>
        <dbReference type="ARBA" id="ARBA00001400"/>
    </source>
</evidence>
<dbReference type="Proteomes" id="UP000005868">
    <property type="component" value="Chromosome"/>
</dbReference>
<dbReference type="InterPro" id="IPR005273">
    <property type="entry name" value="Ura-DNA_glyco_family4"/>
</dbReference>
<dbReference type="InterPro" id="IPR005122">
    <property type="entry name" value="Uracil-DNA_glycosylase-like"/>
</dbReference>
<dbReference type="GO" id="GO:0051539">
    <property type="term" value="F:4 iron, 4 sulfur cluster binding"/>
    <property type="evidence" value="ECO:0007669"/>
    <property type="project" value="UniProtKB-KW"/>
</dbReference>
<dbReference type="CDD" id="cd10030">
    <property type="entry name" value="UDG-F4_TTUDGA_SPO1dp_like"/>
    <property type="match status" value="1"/>
</dbReference>
<feature type="domain" description="Uracil-DNA glycosylase-like" evidence="12">
    <location>
        <begin position="34"/>
        <end position="185"/>
    </location>
</feature>
<gene>
    <name evidence="13" type="ordered locus">Tlie_1052</name>
</gene>
<evidence type="ECO:0000256" key="5">
    <source>
        <dbReference type="ARBA" id="ARBA00022485"/>
    </source>
</evidence>
<dbReference type="GO" id="GO:0046872">
    <property type="term" value="F:metal ion binding"/>
    <property type="evidence" value="ECO:0007669"/>
    <property type="project" value="UniProtKB-KW"/>
</dbReference>
<dbReference type="SMART" id="SM00987">
    <property type="entry name" value="UreE_C"/>
    <property type="match status" value="1"/>
</dbReference>
<reference evidence="13 14" key="2">
    <citation type="journal article" date="2012" name="Stand. Genomic Sci.">
        <title>Genome sequence of the moderately thermophilic, amino-acid-degrading and sulfur-reducing bacterium Thermovirga lienii type strain (Cas60314(T)).</title>
        <authorList>
            <person name="Goker M."/>
            <person name="Saunders E."/>
            <person name="Lapidus A."/>
            <person name="Nolan M."/>
            <person name="Lucas S."/>
            <person name="Hammon N."/>
            <person name="Deshpande S."/>
            <person name="Cheng J.F."/>
            <person name="Han C."/>
            <person name="Tapia R."/>
            <person name="Goodwin L.A."/>
            <person name="Pitluck S."/>
            <person name="Liolios K."/>
            <person name="Mavromatis K."/>
            <person name="Pagani I."/>
            <person name="Ivanova N."/>
            <person name="Mikhailova N."/>
            <person name="Pati A."/>
            <person name="Chen A."/>
            <person name="Palaniappan K."/>
            <person name="Land M."/>
            <person name="Chang Y.J."/>
            <person name="Jeffries C.D."/>
            <person name="Brambilla E.M."/>
            <person name="Rohde M."/>
            <person name="Spring S."/>
            <person name="Detter J.C."/>
            <person name="Woyke T."/>
            <person name="Bristow J."/>
            <person name="Eisen J.A."/>
            <person name="Markowitz V."/>
            <person name="Hugenholtz P."/>
            <person name="Kyrpides N.C."/>
            <person name="Klenk H.P."/>
        </authorList>
    </citation>
    <scope>NUCLEOTIDE SEQUENCE [LARGE SCALE GENOMIC DNA]</scope>
    <source>
        <strain evidence="14">ATCC BAA-1197 / DSM 17291 / Cas60314</strain>
    </source>
</reference>
<evidence type="ECO:0000256" key="10">
    <source>
        <dbReference type="ARBA" id="ARBA00023014"/>
    </source>
</evidence>
<dbReference type="EMBL" id="CP003096">
    <property type="protein sequence ID" value="AER66785.1"/>
    <property type="molecule type" value="Genomic_DNA"/>
</dbReference>
<comment type="catalytic activity">
    <reaction evidence="1">
        <text>Hydrolyzes single-stranded DNA or mismatched double-stranded DNA and polynucleotides, releasing free uracil.</text>
        <dbReference type="EC" id="3.2.2.27"/>
    </reaction>
</comment>
<dbReference type="OrthoDB" id="5290748at2"/>
<keyword evidence="5" id="KW-0004">4Fe-4S</keyword>
<dbReference type="Gene3D" id="3.40.470.10">
    <property type="entry name" value="Uracil-DNA glycosylase-like domain"/>
    <property type="match status" value="1"/>
</dbReference>
<dbReference type="PANTHER" id="PTHR33693">
    <property type="entry name" value="TYPE-5 URACIL-DNA GLYCOSYLASE"/>
    <property type="match status" value="1"/>
</dbReference>
<name>G7VA85_THELD</name>
<dbReference type="EC" id="3.2.2.27" evidence="3"/>
<reference evidence="14" key="1">
    <citation type="submission" date="2011-10" db="EMBL/GenBank/DDBJ databases">
        <title>The complete genome of chromosome of Thermovirga lienii DSM 17291.</title>
        <authorList>
            <consortium name="US DOE Joint Genome Institute (JGI-PGF)"/>
            <person name="Lucas S."/>
            <person name="Copeland A."/>
            <person name="Lapidus A."/>
            <person name="Glavina del Rio T."/>
            <person name="Dalin E."/>
            <person name="Tice H."/>
            <person name="Bruce D."/>
            <person name="Goodwin L."/>
            <person name="Pitluck S."/>
            <person name="Peters L."/>
            <person name="Mikhailova N."/>
            <person name="Saunders E."/>
            <person name="Kyrpides N."/>
            <person name="Mavromatis K."/>
            <person name="Ivanova N."/>
            <person name="Last F.I."/>
            <person name="Brettin T."/>
            <person name="Detter J.C."/>
            <person name="Han C."/>
            <person name="Larimer F."/>
            <person name="Land M."/>
            <person name="Hauser L."/>
            <person name="Markowitz V."/>
            <person name="Cheng J.-F."/>
            <person name="Hugenholtz P."/>
            <person name="Woyke T."/>
            <person name="Wu D."/>
            <person name="Spring S."/>
            <person name="Schroeder M."/>
            <person name="Brambilla E.-M."/>
            <person name="Klenk H.-P."/>
            <person name="Eisen J.A."/>
        </authorList>
    </citation>
    <scope>NUCLEOTIDE SEQUENCE [LARGE SCALE GENOMIC DNA]</scope>
    <source>
        <strain evidence="14">ATCC BAA-1197 / DSM 17291 / Cas60314</strain>
    </source>
</reference>
<keyword evidence="6" id="KW-0479">Metal-binding</keyword>
<dbReference type="STRING" id="580340.Tlie_1052"/>
<dbReference type="SUPFAM" id="SSF52141">
    <property type="entry name" value="Uracil-DNA glycosylase-like"/>
    <property type="match status" value="1"/>
</dbReference>
<keyword evidence="7" id="KW-0227">DNA damage</keyword>
<evidence type="ECO:0000256" key="3">
    <source>
        <dbReference type="ARBA" id="ARBA00012030"/>
    </source>
</evidence>
<evidence type="ECO:0000313" key="14">
    <source>
        <dbReference type="Proteomes" id="UP000005868"/>
    </source>
</evidence>
<evidence type="ECO:0000313" key="13">
    <source>
        <dbReference type="EMBL" id="AER66785.1"/>
    </source>
</evidence>
<dbReference type="InterPro" id="IPR051536">
    <property type="entry name" value="UDG_Type-4/5"/>
</dbReference>
<dbReference type="eggNOG" id="COG1573">
    <property type="taxonomic scope" value="Bacteria"/>
</dbReference>
<dbReference type="HOGENOM" id="CLU_044815_1_3_0"/>
<dbReference type="GO" id="GO:0006281">
    <property type="term" value="P:DNA repair"/>
    <property type="evidence" value="ECO:0007669"/>
    <property type="project" value="UniProtKB-KW"/>
</dbReference>
<evidence type="ECO:0000256" key="11">
    <source>
        <dbReference type="ARBA" id="ARBA00023204"/>
    </source>
</evidence>